<comment type="similarity">
    <text evidence="7 10">Belongs to the HD-ZIP homeobox family. Class I subfamily.</text>
</comment>
<dbReference type="InterPro" id="IPR017970">
    <property type="entry name" value="Homeobox_CS"/>
</dbReference>
<evidence type="ECO:0000313" key="15">
    <source>
        <dbReference type="Proteomes" id="UP000027138"/>
    </source>
</evidence>
<proteinExistence type="inferred from homology"/>
<evidence type="ECO:0000256" key="5">
    <source>
        <dbReference type="ARBA" id="ARBA00023163"/>
    </source>
</evidence>
<evidence type="ECO:0000256" key="11">
    <source>
        <dbReference type="SAM" id="Coils"/>
    </source>
</evidence>
<dbReference type="EMBL" id="KK915662">
    <property type="protein sequence ID" value="KDP21235.1"/>
    <property type="molecule type" value="Genomic_DNA"/>
</dbReference>
<dbReference type="STRING" id="180498.A0A067JML6"/>
<dbReference type="InterPro" id="IPR045224">
    <property type="entry name" value="HDZip_class_I_plant"/>
</dbReference>
<comment type="subcellular location">
    <subcellularLocation>
        <location evidence="1 8 9">Nucleus</location>
    </subcellularLocation>
</comment>
<accession>A0A067JML6</accession>
<evidence type="ECO:0000256" key="6">
    <source>
        <dbReference type="ARBA" id="ARBA00023242"/>
    </source>
</evidence>
<dbReference type="KEGG" id="jcu:105649782"/>
<dbReference type="Proteomes" id="UP000027138">
    <property type="component" value="Unassembled WGS sequence"/>
</dbReference>
<dbReference type="GO" id="GO:0005634">
    <property type="term" value="C:nucleus"/>
    <property type="evidence" value="ECO:0007669"/>
    <property type="project" value="UniProtKB-SubCell"/>
</dbReference>
<comment type="function">
    <text evidence="10">Transcription factor.</text>
</comment>
<evidence type="ECO:0000256" key="2">
    <source>
        <dbReference type="ARBA" id="ARBA00023015"/>
    </source>
</evidence>
<feature type="region of interest" description="Disordered" evidence="12">
    <location>
        <begin position="234"/>
        <end position="276"/>
    </location>
</feature>
<dbReference type="Pfam" id="PF02183">
    <property type="entry name" value="HALZ"/>
    <property type="match status" value="1"/>
</dbReference>
<keyword evidence="5 10" id="KW-0804">Transcription</keyword>
<evidence type="ECO:0000256" key="4">
    <source>
        <dbReference type="ARBA" id="ARBA00023155"/>
    </source>
</evidence>
<sequence length="307" mass="34790">MAGDKVSDGSNITVLLQNDTLPCDSLWIPSSSASLHGAKSIVNFQNVSGGEEMDAEFFQPLIKEENGDEDFDVCFNPPGKKRRLSAGQVEFLERNFEVENKLEPERKIQLAKELGLQPRQVAIWFQNRRARFKNKQLEKDYDSLKASYDKLKSDYAILLKEKDNLKNQIVSLKEKMLAREKGRENLGPTLDAINSSKAEVDQNPVANTVSEVVSSEQTVMIFIKQEDASSVKSDVFDSDSPHSFLEPADSSHVLEPEQSDFSQDEEDDLSRSLLPPPYFPKLYHDPPANSCSFEFPVEDQPFWSWTY</sequence>
<dbReference type="PROSITE" id="PS00027">
    <property type="entry name" value="HOMEOBOX_1"/>
    <property type="match status" value="1"/>
</dbReference>
<dbReference type="PROSITE" id="PS50071">
    <property type="entry name" value="HOMEOBOX_2"/>
    <property type="match status" value="1"/>
</dbReference>
<keyword evidence="15" id="KW-1185">Reference proteome</keyword>
<keyword evidence="4 8" id="KW-0371">Homeobox</keyword>
<dbReference type="GO" id="GO:0000976">
    <property type="term" value="F:transcription cis-regulatory region binding"/>
    <property type="evidence" value="ECO:0007669"/>
    <property type="project" value="UniProtKB-ARBA"/>
</dbReference>
<evidence type="ECO:0000313" key="14">
    <source>
        <dbReference type="EMBL" id="KDP21235.1"/>
    </source>
</evidence>
<dbReference type="Gene3D" id="1.10.10.60">
    <property type="entry name" value="Homeodomain-like"/>
    <property type="match status" value="1"/>
</dbReference>
<keyword evidence="3 8" id="KW-0238">DNA-binding</keyword>
<evidence type="ECO:0000256" key="7">
    <source>
        <dbReference type="ARBA" id="ARBA00025748"/>
    </source>
</evidence>
<dbReference type="AlphaFoldDB" id="A0A067JML6"/>
<evidence type="ECO:0000256" key="1">
    <source>
        <dbReference type="ARBA" id="ARBA00004123"/>
    </source>
</evidence>
<dbReference type="CDD" id="cd00086">
    <property type="entry name" value="homeodomain"/>
    <property type="match status" value="1"/>
</dbReference>
<feature type="domain" description="Homeobox" evidence="13">
    <location>
        <begin position="75"/>
        <end position="135"/>
    </location>
</feature>
<evidence type="ECO:0000256" key="9">
    <source>
        <dbReference type="RuleBase" id="RU000682"/>
    </source>
</evidence>
<feature type="DNA-binding region" description="Homeobox" evidence="8">
    <location>
        <begin position="77"/>
        <end position="136"/>
    </location>
</feature>
<organism evidence="14 15">
    <name type="scientific">Jatropha curcas</name>
    <name type="common">Barbados nut</name>
    <dbReference type="NCBI Taxonomy" id="180498"/>
    <lineage>
        <taxon>Eukaryota</taxon>
        <taxon>Viridiplantae</taxon>
        <taxon>Streptophyta</taxon>
        <taxon>Embryophyta</taxon>
        <taxon>Tracheophyta</taxon>
        <taxon>Spermatophyta</taxon>
        <taxon>Magnoliopsida</taxon>
        <taxon>eudicotyledons</taxon>
        <taxon>Gunneridae</taxon>
        <taxon>Pentapetalae</taxon>
        <taxon>rosids</taxon>
        <taxon>fabids</taxon>
        <taxon>Malpighiales</taxon>
        <taxon>Euphorbiaceae</taxon>
        <taxon>Crotonoideae</taxon>
        <taxon>Jatropheae</taxon>
        <taxon>Jatropha</taxon>
    </lineage>
</organism>
<dbReference type="InterPro" id="IPR003106">
    <property type="entry name" value="Leu_zip_homeo"/>
</dbReference>
<dbReference type="PANTHER" id="PTHR24326">
    <property type="entry name" value="HOMEOBOX-LEUCINE ZIPPER PROTEIN"/>
    <property type="match status" value="1"/>
</dbReference>
<protein>
    <recommendedName>
        <fullName evidence="10">Homeobox-leucine zipper protein</fullName>
    </recommendedName>
    <alternativeName>
        <fullName evidence="10">HD-ZIP protein</fullName>
    </alternativeName>
    <alternativeName>
        <fullName evidence="10">Homeodomain transcription factor</fullName>
    </alternativeName>
</protein>
<reference evidence="14 15" key="1">
    <citation type="journal article" date="2014" name="PLoS ONE">
        <title>Global Analysis of Gene Expression Profiles in Physic Nut (Jatropha curcas L.) Seedlings Exposed to Salt Stress.</title>
        <authorList>
            <person name="Zhang L."/>
            <person name="Zhang C."/>
            <person name="Wu P."/>
            <person name="Chen Y."/>
            <person name="Li M."/>
            <person name="Jiang H."/>
            <person name="Wu G."/>
        </authorList>
    </citation>
    <scope>NUCLEOTIDE SEQUENCE [LARGE SCALE GENOMIC DNA]</scope>
    <source>
        <strain evidence="15">cv. GZQX0401</strain>
        <tissue evidence="14">Young leaves</tissue>
    </source>
</reference>
<gene>
    <name evidence="14" type="ORF">JCGZ_21706</name>
</gene>
<dbReference type="PANTHER" id="PTHR24326:SF610">
    <property type="entry name" value="HOMEOBOX-LEUCINE ZIPPER PROTEIN"/>
    <property type="match status" value="1"/>
</dbReference>
<dbReference type="OrthoDB" id="6159439at2759"/>
<dbReference type="FunFam" id="1.10.10.60:FF:000144">
    <property type="entry name" value="homeobox-leucine zipper protein ATHB-6-like"/>
    <property type="match status" value="1"/>
</dbReference>
<dbReference type="SMART" id="SM00389">
    <property type="entry name" value="HOX"/>
    <property type="match status" value="1"/>
</dbReference>
<dbReference type="GO" id="GO:0000981">
    <property type="term" value="F:DNA-binding transcription factor activity, RNA polymerase II-specific"/>
    <property type="evidence" value="ECO:0007669"/>
    <property type="project" value="UniProtKB-UniRule"/>
</dbReference>
<dbReference type="PRINTS" id="PR00031">
    <property type="entry name" value="HTHREPRESSR"/>
</dbReference>
<keyword evidence="2 10" id="KW-0805">Transcription regulation</keyword>
<dbReference type="Pfam" id="PF00046">
    <property type="entry name" value="Homeodomain"/>
    <property type="match status" value="1"/>
</dbReference>
<name>A0A067JML6_JATCU</name>
<keyword evidence="6 8" id="KW-0539">Nucleus</keyword>
<feature type="coiled-coil region" evidence="11">
    <location>
        <begin position="127"/>
        <end position="175"/>
    </location>
</feature>
<dbReference type="InterPro" id="IPR000047">
    <property type="entry name" value="HTH_motif"/>
</dbReference>
<dbReference type="InterPro" id="IPR009057">
    <property type="entry name" value="Homeodomain-like_sf"/>
</dbReference>
<dbReference type="SUPFAM" id="SSF46689">
    <property type="entry name" value="Homeodomain-like"/>
    <property type="match status" value="1"/>
</dbReference>
<dbReference type="InterPro" id="IPR001356">
    <property type="entry name" value="HD"/>
</dbReference>
<evidence type="ECO:0000256" key="10">
    <source>
        <dbReference type="RuleBase" id="RU369038"/>
    </source>
</evidence>
<dbReference type="GO" id="GO:0045893">
    <property type="term" value="P:positive regulation of DNA-templated transcription"/>
    <property type="evidence" value="ECO:0007669"/>
    <property type="project" value="TreeGrafter"/>
</dbReference>
<evidence type="ECO:0000256" key="3">
    <source>
        <dbReference type="ARBA" id="ARBA00023125"/>
    </source>
</evidence>
<evidence type="ECO:0000259" key="13">
    <source>
        <dbReference type="PROSITE" id="PS50071"/>
    </source>
</evidence>
<evidence type="ECO:0000256" key="12">
    <source>
        <dbReference type="SAM" id="MobiDB-lite"/>
    </source>
</evidence>
<keyword evidence="11" id="KW-0175">Coiled coil</keyword>
<evidence type="ECO:0000256" key="8">
    <source>
        <dbReference type="PROSITE-ProRule" id="PRU00108"/>
    </source>
</evidence>